<dbReference type="Gene3D" id="3.40.250.10">
    <property type="entry name" value="Rhodanese-like domain"/>
    <property type="match status" value="1"/>
</dbReference>
<sequence>MTKTAKDYLDAANAEITRIPTADAIKAHGSDDGGIWIDVRDSGDIAKTGTIKGAKRVPRGFMEFAADPASPYHKDFMQPDAKYYLVCGAGGQAALAGKTLKEMGYTDVTNVGGVPDWKEAGGPTEDA</sequence>
<dbReference type="OrthoDB" id="9807812at2"/>
<evidence type="ECO:0000313" key="2">
    <source>
        <dbReference type="EMBL" id="SEN16944.1"/>
    </source>
</evidence>
<gene>
    <name evidence="2" type="ORF">SAMN04488003_11065</name>
</gene>
<keyword evidence="2" id="KW-0808">Transferase</keyword>
<dbReference type="PANTHER" id="PTHR44086:SF13">
    <property type="entry name" value="THIOSULFATE SULFURTRANSFERASE PSPE"/>
    <property type="match status" value="1"/>
</dbReference>
<dbReference type="Pfam" id="PF00581">
    <property type="entry name" value="Rhodanese"/>
    <property type="match status" value="1"/>
</dbReference>
<proteinExistence type="predicted"/>
<dbReference type="SUPFAM" id="SSF52821">
    <property type="entry name" value="Rhodanese/Cell cycle control phosphatase"/>
    <property type="match status" value="1"/>
</dbReference>
<dbReference type="STRING" id="245187.SAMN04488003_11065"/>
<dbReference type="PROSITE" id="PS50206">
    <property type="entry name" value="RHODANESE_3"/>
    <property type="match status" value="1"/>
</dbReference>
<dbReference type="Proteomes" id="UP000199585">
    <property type="component" value="Unassembled WGS sequence"/>
</dbReference>
<dbReference type="SMART" id="SM00450">
    <property type="entry name" value="RHOD"/>
    <property type="match status" value="1"/>
</dbReference>
<feature type="domain" description="Rhodanese" evidence="1">
    <location>
        <begin position="30"/>
        <end position="126"/>
    </location>
</feature>
<dbReference type="GO" id="GO:0004792">
    <property type="term" value="F:thiosulfate-cyanide sulfurtransferase activity"/>
    <property type="evidence" value="ECO:0007669"/>
    <property type="project" value="TreeGrafter"/>
</dbReference>
<organism evidence="2 3">
    <name type="scientific">Loktanella fryxellensis</name>
    <dbReference type="NCBI Taxonomy" id="245187"/>
    <lineage>
        <taxon>Bacteria</taxon>
        <taxon>Pseudomonadati</taxon>
        <taxon>Pseudomonadota</taxon>
        <taxon>Alphaproteobacteria</taxon>
        <taxon>Rhodobacterales</taxon>
        <taxon>Roseobacteraceae</taxon>
        <taxon>Loktanella</taxon>
    </lineage>
</organism>
<dbReference type="EMBL" id="FOCI01000010">
    <property type="protein sequence ID" value="SEN16944.1"/>
    <property type="molecule type" value="Genomic_DNA"/>
</dbReference>
<dbReference type="RefSeq" id="WP_089902256.1">
    <property type="nucleotide sequence ID" value="NZ_FOCI01000010.1"/>
</dbReference>
<name>A0A1H8ECV5_9RHOB</name>
<dbReference type="PANTHER" id="PTHR44086">
    <property type="entry name" value="THIOSULFATE SULFURTRANSFERASE RDL2, MITOCHONDRIAL-RELATED"/>
    <property type="match status" value="1"/>
</dbReference>
<accession>A0A1H8ECV5</accession>
<dbReference type="AlphaFoldDB" id="A0A1H8ECV5"/>
<dbReference type="InterPro" id="IPR001763">
    <property type="entry name" value="Rhodanese-like_dom"/>
</dbReference>
<evidence type="ECO:0000259" key="1">
    <source>
        <dbReference type="PROSITE" id="PS50206"/>
    </source>
</evidence>
<protein>
    <submittedName>
        <fullName evidence="2">Rhodanese-related sulfurtransferase</fullName>
    </submittedName>
</protein>
<reference evidence="2 3" key="1">
    <citation type="submission" date="2016-10" db="EMBL/GenBank/DDBJ databases">
        <authorList>
            <person name="de Groot N.N."/>
        </authorList>
    </citation>
    <scope>NUCLEOTIDE SEQUENCE [LARGE SCALE GENOMIC DNA]</scope>
    <source>
        <strain evidence="2 3">DSM 16213</strain>
    </source>
</reference>
<keyword evidence="3" id="KW-1185">Reference proteome</keyword>
<dbReference type="InterPro" id="IPR036873">
    <property type="entry name" value="Rhodanese-like_dom_sf"/>
</dbReference>
<evidence type="ECO:0000313" key="3">
    <source>
        <dbReference type="Proteomes" id="UP000199585"/>
    </source>
</evidence>